<feature type="region of interest" description="Disordered" evidence="1">
    <location>
        <begin position="1"/>
        <end position="20"/>
    </location>
</feature>
<accession>A0A9P7HGG7</accession>
<dbReference type="AlphaFoldDB" id="A0A9P7HGG7"/>
<comment type="caution">
    <text evidence="2">The sequence shown here is derived from an EMBL/GenBank/DDBJ whole genome shotgun (WGS) entry which is preliminary data.</text>
</comment>
<name>A0A9P7HGG7_9HYPO</name>
<feature type="region of interest" description="Disordered" evidence="1">
    <location>
        <begin position="454"/>
        <end position="492"/>
    </location>
</feature>
<reference evidence="2" key="1">
    <citation type="submission" date="2021-04" db="EMBL/GenBank/DDBJ databases">
        <title>Draft genome of Fusarium avenaceum strain F156N33, isolated from an atmospheric sample in Virginia.</title>
        <authorList>
            <person name="Yang S."/>
            <person name="Vinatzer B.A."/>
            <person name="Coleman J."/>
        </authorList>
    </citation>
    <scope>NUCLEOTIDE SEQUENCE</scope>
    <source>
        <strain evidence="2">F156N33</strain>
    </source>
</reference>
<evidence type="ECO:0000313" key="2">
    <source>
        <dbReference type="EMBL" id="KAG5664317.1"/>
    </source>
</evidence>
<gene>
    <name evidence="2" type="ORF">KAF25_008051</name>
</gene>
<dbReference type="Proteomes" id="UP000782241">
    <property type="component" value="Unassembled WGS sequence"/>
</dbReference>
<evidence type="ECO:0000313" key="3">
    <source>
        <dbReference type="Proteomes" id="UP000782241"/>
    </source>
</evidence>
<proteinExistence type="predicted"/>
<sequence>MESQLGNHPTTSTPVIKSMDQSMGPVFKAVKWSEDDVKQHHNEKQLSLETQSHDKVTRWMRNDLQYGVLYCDHLPEISSVVRPVDKSSSCMDMLPWWNPDFESTTTLASTGRISPVPQMKSVMPSGEKYNAGIECEKSFLDSLTKAGGRPWYSRELIDQVAKDPANYTELLEYWKQDPSGPQKEEWMVFERQLERWNQFRRYQLRVRRNSDTFEEYRVRCTKCLSDHSIKTPLHIKQDSTDQDPLSQWLEYLCFELSECEAYSWYKRYHQQYKSAWQTLNDSKVLRSHETRDQIEDDEYISADDHKRANLRQAVEVGSSNILLAERDLLNPSMKRALAQRKLFEAQAELDSAIKAFDLFQHRKEMIKEYKKTTNTYREARRGARRHQILLRWVWQQMLLIEKELGLPCSTEHPIFDDDLLTETDNNESGKRNLYSGPSPAELVDIPVRLLHRNESKKRSRLDSIPAEATRNNDSLPPKRSRHGVHNGPEVKQ</sequence>
<keyword evidence="3" id="KW-1185">Reference proteome</keyword>
<organism evidence="2 3">
    <name type="scientific">Fusarium avenaceum</name>
    <dbReference type="NCBI Taxonomy" id="40199"/>
    <lineage>
        <taxon>Eukaryota</taxon>
        <taxon>Fungi</taxon>
        <taxon>Dikarya</taxon>
        <taxon>Ascomycota</taxon>
        <taxon>Pezizomycotina</taxon>
        <taxon>Sordariomycetes</taxon>
        <taxon>Hypocreomycetidae</taxon>
        <taxon>Hypocreales</taxon>
        <taxon>Nectriaceae</taxon>
        <taxon>Fusarium</taxon>
        <taxon>Fusarium tricinctum species complex</taxon>
    </lineage>
</organism>
<evidence type="ECO:0000256" key="1">
    <source>
        <dbReference type="SAM" id="MobiDB-lite"/>
    </source>
</evidence>
<dbReference type="EMBL" id="JAGPUO010000002">
    <property type="protein sequence ID" value="KAG5664317.1"/>
    <property type="molecule type" value="Genomic_DNA"/>
</dbReference>
<protein>
    <submittedName>
        <fullName evidence="2">Uncharacterized protein</fullName>
    </submittedName>
</protein>